<organism evidence="2 3">
    <name type="scientific">Caenorhabditis bovis</name>
    <dbReference type="NCBI Taxonomy" id="2654633"/>
    <lineage>
        <taxon>Eukaryota</taxon>
        <taxon>Metazoa</taxon>
        <taxon>Ecdysozoa</taxon>
        <taxon>Nematoda</taxon>
        <taxon>Chromadorea</taxon>
        <taxon>Rhabditida</taxon>
        <taxon>Rhabditina</taxon>
        <taxon>Rhabditomorpha</taxon>
        <taxon>Rhabditoidea</taxon>
        <taxon>Rhabditidae</taxon>
        <taxon>Peloderinae</taxon>
        <taxon>Caenorhabditis</taxon>
    </lineage>
</organism>
<feature type="signal peptide" evidence="1">
    <location>
        <begin position="1"/>
        <end position="19"/>
    </location>
</feature>
<gene>
    <name evidence="2" type="ORF">CBOVIS_LOCUS8363</name>
</gene>
<sequence length="136" mass="15649">MKTLILIVAFLPFLVSKKASPLQQYISKFNPETKIEGDHIIRVYPKFTIEVTLSFGLEDEQIRFIESVIESNYSGEFRNTDEISNIVEIVQSYLGGLWGIHVHEDPYLFYTTSVRRSSMFVIFDVNGQGFAIFKEA</sequence>
<dbReference type="Proteomes" id="UP000494206">
    <property type="component" value="Unassembled WGS sequence"/>
</dbReference>
<protein>
    <submittedName>
        <fullName evidence="2">Uncharacterized protein</fullName>
    </submittedName>
</protein>
<reference evidence="2 3" key="1">
    <citation type="submission" date="2020-04" db="EMBL/GenBank/DDBJ databases">
        <authorList>
            <person name="Laetsch R D."/>
            <person name="Stevens L."/>
            <person name="Kumar S."/>
            <person name="Blaxter L. M."/>
        </authorList>
    </citation>
    <scope>NUCLEOTIDE SEQUENCE [LARGE SCALE GENOMIC DNA]</scope>
</reference>
<keyword evidence="1" id="KW-0732">Signal</keyword>
<dbReference type="EMBL" id="CADEPM010000005">
    <property type="protein sequence ID" value="CAB3406268.1"/>
    <property type="molecule type" value="Genomic_DNA"/>
</dbReference>
<dbReference type="AlphaFoldDB" id="A0A8S1EXY9"/>
<name>A0A8S1EXY9_9PELO</name>
<comment type="caution">
    <text evidence="2">The sequence shown here is derived from an EMBL/GenBank/DDBJ whole genome shotgun (WGS) entry which is preliminary data.</text>
</comment>
<accession>A0A8S1EXY9</accession>
<dbReference type="OrthoDB" id="5825263at2759"/>
<evidence type="ECO:0000313" key="2">
    <source>
        <dbReference type="EMBL" id="CAB3406268.1"/>
    </source>
</evidence>
<keyword evidence="3" id="KW-1185">Reference proteome</keyword>
<evidence type="ECO:0000313" key="3">
    <source>
        <dbReference type="Proteomes" id="UP000494206"/>
    </source>
</evidence>
<feature type="chain" id="PRO_5035910151" evidence="1">
    <location>
        <begin position="20"/>
        <end position="136"/>
    </location>
</feature>
<proteinExistence type="predicted"/>
<evidence type="ECO:0000256" key="1">
    <source>
        <dbReference type="SAM" id="SignalP"/>
    </source>
</evidence>